<dbReference type="EMBL" id="BAABIM010000006">
    <property type="protein sequence ID" value="GAA4699965.1"/>
    <property type="molecule type" value="Genomic_DNA"/>
</dbReference>
<dbReference type="RefSeq" id="WP_345273307.1">
    <property type="nucleotide sequence ID" value="NZ_BAABIM010000006.1"/>
</dbReference>
<keyword evidence="3" id="KW-1185">Reference proteome</keyword>
<feature type="domain" description="N-acetyltransferase" evidence="1">
    <location>
        <begin position="168"/>
        <end position="351"/>
    </location>
</feature>
<gene>
    <name evidence="2" type="ORF">GCM10023226_43550</name>
</gene>
<evidence type="ECO:0000313" key="3">
    <source>
        <dbReference type="Proteomes" id="UP001500621"/>
    </source>
</evidence>
<dbReference type="Proteomes" id="UP001500621">
    <property type="component" value="Unassembled WGS sequence"/>
</dbReference>
<proteinExistence type="predicted"/>
<dbReference type="Pfam" id="PF13302">
    <property type="entry name" value="Acetyltransf_3"/>
    <property type="match status" value="1"/>
</dbReference>
<accession>A0ABP8X6E0</accession>
<dbReference type="PANTHER" id="PTHR43792:SF1">
    <property type="entry name" value="N-ACETYLTRANSFERASE DOMAIN-CONTAINING PROTEIN"/>
    <property type="match status" value="1"/>
</dbReference>
<sequence>MPPAPTARLRLREMTESDLDAMAGLLGDPDVMRYYPRPRTREEARAWIDWNRRSYAEHGYGLWVLETHEGEFVGDCGLTWQPVGERQVLEVGYHVLPRHQGRGYATEAARACLELATGAIGEQHVVAIVHPDNAASRRVAERIGMREEQRTVVHGRDVVVLGTGGDQPQVRPLADDELDRAAHLLARAFHDYPWTRWSLPADGYDERLLEIQRLYLGYAREQGVVLVDDDVRGVVALLPRTAPPPTPAMQARVAEVHGDRLADVGSLALPPVSPGWWTLETLGVAPEHRGHGLGLALVRAGLERVGGAGVALLTSSEENVRLYARAGFAVVSTVRAPGGPPVRVLHRQPASR</sequence>
<reference evidence="3" key="1">
    <citation type="journal article" date="2019" name="Int. J. Syst. Evol. Microbiol.">
        <title>The Global Catalogue of Microorganisms (GCM) 10K type strain sequencing project: providing services to taxonomists for standard genome sequencing and annotation.</title>
        <authorList>
            <consortium name="The Broad Institute Genomics Platform"/>
            <consortium name="The Broad Institute Genome Sequencing Center for Infectious Disease"/>
            <person name="Wu L."/>
            <person name="Ma J."/>
        </authorList>
    </citation>
    <scope>NUCLEOTIDE SEQUENCE [LARGE SCALE GENOMIC DNA]</scope>
    <source>
        <strain evidence="3">JCM 18127</strain>
    </source>
</reference>
<evidence type="ECO:0000313" key="2">
    <source>
        <dbReference type="EMBL" id="GAA4699965.1"/>
    </source>
</evidence>
<dbReference type="InterPro" id="IPR051531">
    <property type="entry name" value="N-acetyltransferase"/>
</dbReference>
<dbReference type="Pfam" id="PF00583">
    <property type="entry name" value="Acetyltransf_1"/>
    <property type="match status" value="1"/>
</dbReference>
<name>A0ABP8X6E0_9ACTN</name>
<dbReference type="SUPFAM" id="SSF55729">
    <property type="entry name" value="Acyl-CoA N-acyltransferases (Nat)"/>
    <property type="match status" value="2"/>
</dbReference>
<dbReference type="PROSITE" id="PS51186">
    <property type="entry name" value="GNAT"/>
    <property type="match status" value="2"/>
</dbReference>
<dbReference type="InterPro" id="IPR000182">
    <property type="entry name" value="GNAT_dom"/>
</dbReference>
<organism evidence="2 3">
    <name type="scientific">Nocardioides nanhaiensis</name>
    <dbReference type="NCBI Taxonomy" id="1476871"/>
    <lineage>
        <taxon>Bacteria</taxon>
        <taxon>Bacillati</taxon>
        <taxon>Actinomycetota</taxon>
        <taxon>Actinomycetes</taxon>
        <taxon>Propionibacteriales</taxon>
        <taxon>Nocardioidaceae</taxon>
        <taxon>Nocardioides</taxon>
    </lineage>
</organism>
<comment type="caution">
    <text evidence="2">The sequence shown here is derived from an EMBL/GenBank/DDBJ whole genome shotgun (WGS) entry which is preliminary data.</text>
</comment>
<dbReference type="PANTHER" id="PTHR43792">
    <property type="entry name" value="GNAT FAMILY, PUTATIVE (AFU_ORTHOLOGUE AFUA_3G00765)-RELATED-RELATED"/>
    <property type="match status" value="1"/>
</dbReference>
<dbReference type="CDD" id="cd04301">
    <property type="entry name" value="NAT_SF"/>
    <property type="match status" value="1"/>
</dbReference>
<evidence type="ECO:0000259" key="1">
    <source>
        <dbReference type="PROSITE" id="PS51186"/>
    </source>
</evidence>
<dbReference type="InterPro" id="IPR016181">
    <property type="entry name" value="Acyl_CoA_acyltransferase"/>
</dbReference>
<feature type="domain" description="N-acetyltransferase" evidence="1">
    <location>
        <begin position="9"/>
        <end position="166"/>
    </location>
</feature>
<dbReference type="Gene3D" id="3.40.630.30">
    <property type="match status" value="2"/>
</dbReference>
<protein>
    <recommendedName>
        <fullName evidence="1">N-acetyltransferase domain-containing protein</fullName>
    </recommendedName>
</protein>